<accession>A0A4S3B7P1</accession>
<dbReference type="InterPro" id="IPR011761">
    <property type="entry name" value="ATP-grasp"/>
</dbReference>
<dbReference type="InterPro" id="IPR040657">
    <property type="entry name" value="GshAB_ATP-grasp"/>
</dbReference>
<dbReference type="Proteomes" id="UP000310506">
    <property type="component" value="Unassembled WGS sequence"/>
</dbReference>
<dbReference type="InterPro" id="IPR011095">
    <property type="entry name" value="Dala_Dala_lig_C"/>
</dbReference>
<dbReference type="Pfam" id="PF18419">
    <property type="entry name" value="ATP-grasp_6"/>
    <property type="match status" value="1"/>
</dbReference>
<dbReference type="Gene3D" id="3.30.470.20">
    <property type="entry name" value="ATP-grasp fold, B domain"/>
    <property type="match status" value="2"/>
</dbReference>
<evidence type="ECO:0000313" key="4">
    <source>
        <dbReference type="EMBL" id="THB61696.1"/>
    </source>
</evidence>
<proteinExistence type="predicted"/>
<dbReference type="GO" id="GO:0018169">
    <property type="term" value="F:ribosomal S6-glutamic acid ligase activity"/>
    <property type="evidence" value="ECO:0007669"/>
    <property type="project" value="TreeGrafter"/>
</dbReference>
<dbReference type="RefSeq" id="WP_136136467.1">
    <property type="nucleotide sequence ID" value="NZ_SDGV01000010.1"/>
</dbReference>
<evidence type="ECO:0000313" key="5">
    <source>
        <dbReference type="Proteomes" id="UP000310506"/>
    </source>
</evidence>
<dbReference type="EC" id="6.3.2.2" evidence="4"/>
<keyword evidence="2" id="KW-0547">Nucleotide-binding</keyword>
<dbReference type="GO" id="GO:0004357">
    <property type="term" value="F:glutamate-cysteine ligase activity"/>
    <property type="evidence" value="ECO:0007669"/>
    <property type="project" value="UniProtKB-EC"/>
</dbReference>
<evidence type="ECO:0000256" key="1">
    <source>
        <dbReference type="ARBA" id="ARBA00022598"/>
    </source>
</evidence>
<keyword evidence="1 4" id="KW-0436">Ligase</keyword>
<keyword evidence="2" id="KW-0067">ATP-binding</keyword>
<evidence type="ECO:0000259" key="3">
    <source>
        <dbReference type="PROSITE" id="PS50975"/>
    </source>
</evidence>
<gene>
    <name evidence="4" type="primary">gshB</name>
    <name evidence="4" type="ORF">ESZ54_04385</name>
</gene>
<dbReference type="PANTHER" id="PTHR21621:SF0">
    <property type="entry name" value="BETA-CITRYLGLUTAMATE SYNTHASE B-RELATED"/>
    <property type="match status" value="1"/>
</dbReference>
<sequence length="605" mass="68883">MDTVKNMIKEHPEYLSLFKNISYRLIKQTAIVTDRDTPVKTNLISDNELIRITNEGRVAHIATPVLTSEANGIDYIKAIDAVLIRELGETIRLKSNSFEDFELKENRRSTISVELSLSDAFMQASGIQFTEEEMNQFKENFEAGKMIAMAMIDLDDFQGAKIELIDPKNATFLVSKMPVQQENIAGITDTLLRFIQLSYLAAFFVEFDYEFEEEFEKVAAFVSEFNFDEKDKNVVARCILRGDGEYHSLEFEEYRDLVEAYYQNIWDHPFELPGFSQMELSTQLMLATAIKMGIGFQVIDPNDQFVKLMYQDHTEFVKNTNMTSLDNYVAPLAMENKTVTKEILKQAGFRVPRGKEFTTESEALNYYNDFKTHRVVVKPKSTNYGLGISIFEPNFSKADFKDAISLAFKEDNQVLVEEFIAGTEYRFYVLDGKVEGIILRIPANVVGDGKHTINELVDLKNQDPIRGTNYRKPLQKIVLGDIEKLMLRTQSLTEDSIPEAGQVVYLRENSNVSTGGDSIDMTDEVDESYKKIAADAVAALGAFVSGIDLMIPDKEKVTNQYSLDYGIIEANFNPAIHMHMYPFKGKSRPLARLMLEKLFPEVKES</sequence>
<dbReference type="SUPFAM" id="SSF56059">
    <property type="entry name" value="Glutathione synthetase ATP-binding domain-like"/>
    <property type="match status" value="1"/>
</dbReference>
<dbReference type="GO" id="GO:0009432">
    <property type="term" value="P:SOS response"/>
    <property type="evidence" value="ECO:0007669"/>
    <property type="project" value="TreeGrafter"/>
</dbReference>
<dbReference type="PANTHER" id="PTHR21621">
    <property type="entry name" value="RIBOSOMAL PROTEIN S6 MODIFICATION PROTEIN"/>
    <property type="match status" value="1"/>
</dbReference>
<dbReference type="GO" id="GO:0005737">
    <property type="term" value="C:cytoplasm"/>
    <property type="evidence" value="ECO:0007669"/>
    <property type="project" value="TreeGrafter"/>
</dbReference>
<dbReference type="EMBL" id="SDGV01000010">
    <property type="protein sequence ID" value="THB61696.1"/>
    <property type="molecule type" value="Genomic_DNA"/>
</dbReference>
<dbReference type="GO" id="GO:0008716">
    <property type="term" value="F:D-alanine-D-alanine ligase activity"/>
    <property type="evidence" value="ECO:0007669"/>
    <property type="project" value="InterPro"/>
</dbReference>
<comment type="caution">
    <text evidence="4">The sequence shown here is derived from an EMBL/GenBank/DDBJ whole genome shotgun (WGS) entry which is preliminary data.</text>
</comment>
<dbReference type="Pfam" id="PF07478">
    <property type="entry name" value="Dala_Dala_lig_C"/>
    <property type="match status" value="1"/>
</dbReference>
<dbReference type="GO" id="GO:0004363">
    <property type="term" value="F:glutathione synthase activity"/>
    <property type="evidence" value="ECO:0007669"/>
    <property type="project" value="UniProtKB-EC"/>
</dbReference>
<name>A0A4S3B7P1_9ENTE</name>
<dbReference type="EC" id="6.3.2.3" evidence="4"/>
<dbReference type="PROSITE" id="PS50975">
    <property type="entry name" value="ATP_GRASP"/>
    <property type="match status" value="1"/>
</dbReference>
<protein>
    <submittedName>
        <fullName evidence="4">Bifunctional glutamate--cysteine ligase GshA/glutathione synthetase GshB</fullName>
        <ecNumber evidence="4">6.3.2.2</ecNumber>
        <ecNumber evidence="4">6.3.2.3</ecNumber>
    </submittedName>
</protein>
<dbReference type="NCBIfam" id="NF002688">
    <property type="entry name" value="PRK02471.1"/>
    <property type="match status" value="1"/>
</dbReference>
<dbReference type="OrthoDB" id="9813261at2"/>
<keyword evidence="5" id="KW-1185">Reference proteome</keyword>
<dbReference type="GO" id="GO:0046872">
    <property type="term" value="F:metal ion binding"/>
    <property type="evidence" value="ECO:0007669"/>
    <property type="project" value="InterPro"/>
</dbReference>
<dbReference type="GO" id="GO:0005524">
    <property type="term" value="F:ATP binding"/>
    <property type="evidence" value="ECO:0007669"/>
    <property type="project" value="UniProtKB-UniRule"/>
</dbReference>
<organism evidence="4 5">
    <name type="scientific">Vagococcus silagei</name>
    <dbReference type="NCBI Taxonomy" id="2508885"/>
    <lineage>
        <taxon>Bacteria</taxon>
        <taxon>Bacillati</taxon>
        <taxon>Bacillota</taxon>
        <taxon>Bacilli</taxon>
        <taxon>Lactobacillales</taxon>
        <taxon>Enterococcaceae</taxon>
        <taxon>Vagococcus</taxon>
    </lineage>
</organism>
<dbReference type="AlphaFoldDB" id="A0A4S3B7P1"/>
<feature type="domain" description="ATP-grasp" evidence="3">
    <location>
        <begin position="341"/>
        <end position="599"/>
    </location>
</feature>
<reference evidence="4 5" key="1">
    <citation type="submission" date="2019-01" db="EMBL/GenBank/DDBJ databases">
        <title>Vagococcus silagei sp. nov. isolated from brewer's grain.</title>
        <authorList>
            <person name="Guu J.-R."/>
        </authorList>
    </citation>
    <scope>NUCLEOTIDE SEQUENCE [LARGE SCALE GENOMIC DNA]</scope>
    <source>
        <strain evidence="4 5">2B-2</strain>
    </source>
</reference>
<evidence type="ECO:0000256" key="2">
    <source>
        <dbReference type="PROSITE-ProRule" id="PRU00409"/>
    </source>
</evidence>